<gene>
    <name evidence="1" type="ORF">CCUS01_11587</name>
</gene>
<name>A0AAI9U0Y3_9PEZI</name>
<evidence type="ECO:0000313" key="2">
    <source>
        <dbReference type="Proteomes" id="UP001239213"/>
    </source>
</evidence>
<dbReference type="EMBL" id="MPDP01000307">
    <property type="protein sequence ID" value="KAK1448488.1"/>
    <property type="molecule type" value="Genomic_DNA"/>
</dbReference>
<evidence type="ECO:0000313" key="1">
    <source>
        <dbReference type="EMBL" id="KAK1448488.1"/>
    </source>
</evidence>
<proteinExistence type="predicted"/>
<sequence length="32" mass="3630">MADWETRPDIVDIRSEMSKHTGLCLTSPELPT</sequence>
<keyword evidence="2" id="KW-1185">Reference proteome</keyword>
<comment type="caution">
    <text evidence="1">The sequence shown here is derived from an EMBL/GenBank/DDBJ whole genome shotgun (WGS) entry which is preliminary data.</text>
</comment>
<dbReference type="Proteomes" id="UP001239213">
    <property type="component" value="Unassembled WGS sequence"/>
</dbReference>
<dbReference type="AlphaFoldDB" id="A0AAI9U0Y3"/>
<accession>A0AAI9U0Y3</accession>
<reference evidence="1" key="1">
    <citation type="submission" date="2016-11" db="EMBL/GenBank/DDBJ databases">
        <title>The genome sequence of Colletotrichum cuscutae.</title>
        <authorList>
            <person name="Baroncelli R."/>
        </authorList>
    </citation>
    <scope>NUCLEOTIDE SEQUENCE</scope>
    <source>
        <strain evidence="1">IMI 304802</strain>
    </source>
</reference>
<organism evidence="1 2">
    <name type="scientific">Colletotrichum cuscutae</name>
    <dbReference type="NCBI Taxonomy" id="1209917"/>
    <lineage>
        <taxon>Eukaryota</taxon>
        <taxon>Fungi</taxon>
        <taxon>Dikarya</taxon>
        <taxon>Ascomycota</taxon>
        <taxon>Pezizomycotina</taxon>
        <taxon>Sordariomycetes</taxon>
        <taxon>Hypocreomycetidae</taxon>
        <taxon>Glomerellales</taxon>
        <taxon>Glomerellaceae</taxon>
        <taxon>Colletotrichum</taxon>
        <taxon>Colletotrichum acutatum species complex</taxon>
    </lineage>
</organism>
<protein>
    <submittedName>
        <fullName evidence="1">Uncharacterized protein</fullName>
    </submittedName>
</protein>